<dbReference type="STRING" id="1149755.A0A2J6QZI3"/>
<comment type="similarity">
    <text evidence="1">Belongs to the short-chain dehydrogenases/reductases (SDR) family.</text>
</comment>
<keyword evidence="3" id="KW-0560">Oxidoreductase</keyword>
<dbReference type="PANTHER" id="PTHR43477:SF1">
    <property type="entry name" value="DIHYDROANTICAPSIN 7-DEHYDROGENASE"/>
    <property type="match status" value="1"/>
</dbReference>
<dbReference type="InterPro" id="IPR057571">
    <property type="entry name" value="SDR_PhqE-like"/>
</dbReference>
<dbReference type="PRINTS" id="PR00081">
    <property type="entry name" value="GDHRDH"/>
</dbReference>
<dbReference type="Pfam" id="PF23441">
    <property type="entry name" value="SDR"/>
    <property type="match status" value="1"/>
</dbReference>
<sequence length="257" mass="27653">MSTQKYNKLAGKHVLVIGGTSGIGYAVAEACLESSARVTISSSSHSRVSSSLKSLKDAYPSNETKVFGHVCDLSNPTVEKDIEKLFEACGKVDHIVFTAGDKLATIPLQDATYENIVRAGQLRFIAPLLVAKIGSRYLNPGPASSIVLTTGSVAEKPVPRWSIVASYAAGLHGMVRNLAIDMKPVRVNLVSSGVVDTELWKEMKEGEKANMFRNIEGRVPTGHVGKPEEVAEAYLWLMKDSNVTGFVACSDSGWKLV</sequence>
<evidence type="ECO:0000256" key="3">
    <source>
        <dbReference type="ARBA" id="ARBA00023002"/>
    </source>
</evidence>
<evidence type="ECO:0000313" key="5">
    <source>
        <dbReference type="Proteomes" id="UP000235786"/>
    </source>
</evidence>
<evidence type="ECO:0000256" key="2">
    <source>
        <dbReference type="ARBA" id="ARBA00022857"/>
    </source>
</evidence>
<dbReference type="GO" id="GO:0016491">
    <property type="term" value="F:oxidoreductase activity"/>
    <property type="evidence" value="ECO:0007669"/>
    <property type="project" value="UniProtKB-KW"/>
</dbReference>
<dbReference type="PANTHER" id="PTHR43477">
    <property type="entry name" value="DIHYDROANTICAPSIN 7-DEHYDROGENASE"/>
    <property type="match status" value="1"/>
</dbReference>
<dbReference type="InterPro" id="IPR002347">
    <property type="entry name" value="SDR_fam"/>
</dbReference>
<dbReference type="EMBL" id="KZ613961">
    <property type="protein sequence ID" value="PMD31686.1"/>
    <property type="molecule type" value="Genomic_DNA"/>
</dbReference>
<accession>A0A2J6QZI3</accession>
<evidence type="ECO:0000256" key="1">
    <source>
        <dbReference type="ARBA" id="ARBA00006484"/>
    </source>
</evidence>
<keyword evidence="5" id="KW-1185">Reference proteome</keyword>
<dbReference type="InterPro" id="IPR036291">
    <property type="entry name" value="NAD(P)-bd_dom_sf"/>
</dbReference>
<dbReference type="Gene3D" id="3.40.50.720">
    <property type="entry name" value="NAD(P)-binding Rossmann-like Domain"/>
    <property type="match status" value="1"/>
</dbReference>
<dbReference type="SUPFAM" id="SSF51735">
    <property type="entry name" value="NAD(P)-binding Rossmann-fold domains"/>
    <property type="match status" value="1"/>
</dbReference>
<name>A0A2J6QZI3_HYAVF</name>
<dbReference type="OrthoDB" id="294295at2759"/>
<keyword evidence="2" id="KW-0521">NADP</keyword>
<reference evidence="4 5" key="1">
    <citation type="submission" date="2016-04" db="EMBL/GenBank/DDBJ databases">
        <title>A degradative enzymes factory behind the ericoid mycorrhizal symbiosis.</title>
        <authorList>
            <consortium name="DOE Joint Genome Institute"/>
            <person name="Martino E."/>
            <person name="Morin E."/>
            <person name="Grelet G."/>
            <person name="Kuo A."/>
            <person name="Kohler A."/>
            <person name="Daghino S."/>
            <person name="Barry K."/>
            <person name="Choi C."/>
            <person name="Cichocki N."/>
            <person name="Clum A."/>
            <person name="Copeland A."/>
            <person name="Hainaut M."/>
            <person name="Haridas S."/>
            <person name="Labutti K."/>
            <person name="Lindquist E."/>
            <person name="Lipzen A."/>
            <person name="Khouja H.-R."/>
            <person name="Murat C."/>
            <person name="Ohm R."/>
            <person name="Olson A."/>
            <person name="Spatafora J."/>
            <person name="Veneault-Fourrey C."/>
            <person name="Henrissat B."/>
            <person name="Grigoriev I."/>
            <person name="Martin F."/>
            <person name="Perotto S."/>
        </authorList>
    </citation>
    <scope>NUCLEOTIDE SEQUENCE [LARGE SCALE GENOMIC DNA]</scope>
    <source>
        <strain evidence="4 5">F</strain>
    </source>
</reference>
<protein>
    <submittedName>
        <fullName evidence="4">NAD(P)-binding protein</fullName>
    </submittedName>
</protein>
<evidence type="ECO:0000313" key="4">
    <source>
        <dbReference type="EMBL" id="PMD31686.1"/>
    </source>
</evidence>
<dbReference type="Proteomes" id="UP000235786">
    <property type="component" value="Unassembled WGS sequence"/>
</dbReference>
<proteinExistence type="inferred from homology"/>
<organism evidence="4 5">
    <name type="scientific">Hyaloscypha variabilis (strain UAMH 11265 / GT02V1 / F)</name>
    <name type="common">Meliniomyces variabilis</name>
    <dbReference type="NCBI Taxonomy" id="1149755"/>
    <lineage>
        <taxon>Eukaryota</taxon>
        <taxon>Fungi</taxon>
        <taxon>Dikarya</taxon>
        <taxon>Ascomycota</taxon>
        <taxon>Pezizomycotina</taxon>
        <taxon>Leotiomycetes</taxon>
        <taxon>Helotiales</taxon>
        <taxon>Hyaloscyphaceae</taxon>
        <taxon>Hyaloscypha</taxon>
        <taxon>Hyaloscypha variabilis</taxon>
    </lineage>
</organism>
<gene>
    <name evidence="4" type="ORF">L207DRAFT_519047</name>
</gene>
<dbReference type="InterPro" id="IPR051122">
    <property type="entry name" value="SDR_DHRS6-like"/>
</dbReference>
<dbReference type="AlphaFoldDB" id="A0A2J6QZI3"/>